<reference evidence="2" key="1">
    <citation type="submission" date="2013-01" db="EMBL/GenBank/DDBJ databases">
        <title>Draft Genome Sequence of a Mulberry Tree, Morus notabilis C.K. Schneid.</title>
        <authorList>
            <person name="He N."/>
            <person name="Zhao S."/>
        </authorList>
    </citation>
    <scope>NUCLEOTIDE SEQUENCE</scope>
</reference>
<dbReference type="EMBL" id="KE343572">
    <property type="protein sequence ID" value="EXB36269.1"/>
    <property type="molecule type" value="Genomic_DNA"/>
</dbReference>
<proteinExistence type="predicted"/>
<sequence length="91" mass="10104">MFYLAVASTVGLAMKMLVTPCGSVLQLRKCWKIVQFGRLLRTSKGVILRGNNVWNPPCSEMIKMTSIQLSMTGKDHIGIGIVISTTRKCQF</sequence>
<dbReference type="Proteomes" id="UP000030645">
    <property type="component" value="Unassembled WGS sequence"/>
</dbReference>
<evidence type="ECO:0000313" key="1">
    <source>
        <dbReference type="EMBL" id="EXB36269.1"/>
    </source>
</evidence>
<evidence type="ECO:0000313" key="2">
    <source>
        <dbReference type="Proteomes" id="UP000030645"/>
    </source>
</evidence>
<dbReference type="AlphaFoldDB" id="W9QN26"/>
<organism evidence="1 2">
    <name type="scientific">Morus notabilis</name>
    <dbReference type="NCBI Taxonomy" id="981085"/>
    <lineage>
        <taxon>Eukaryota</taxon>
        <taxon>Viridiplantae</taxon>
        <taxon>Streptophyta</taxon>
        <taxon>Embryophyta</taxon>
        <taxon>Tracheophyta</taxon>
        <taxon>Spermatophyta</taxon>
        <taxon>Magnoliopsida</taxon>
        <taxon>eudicotyledons</taxon>
        <taxon>Gunneridae</taxon>
        <taxon>Pentapetalae</taxon>
        <taxon>rosids</taxon>
        <taxon>fabids</taxon>
        <taxon>Rosales</taxon>
        <taxon>Moraceae</taxon>
        <taxon>Moreae</taxon>
        <taxon>Morus</taxon>
    </lineage>
</organism>
<keyword evidence="2" id="KW-1185">Reference proteome</keyword>
<accession>W9QN26</accession>
<name>W9QN26_9ROSA</name>
<protein>
    <submittedName>
        <fullName evidence="1">Uncharacterized protein</fullName>
    </submittedName>
</protein>
<gene>
    <name evidence="1" type="ORF">L484_013704</name>
</gene>